<dbReference type="Pfam" id="PF00498">
    <property type="entry name" value="FHA"/>
    <property type="match status" value="1"/>
</dbReference>
<dbReference type="FunCoup" id="A0A671FHV8">
    <property type="interactions" value="521"/>
</dbReference>
<dbReference type="GO" id="GO:0090543">
    <property type="term" value="C:Flemming body"/>
    <property type="evidence" value="ECO:0007669"/>
    <property type="project" value="Ensembl"/>
</dbReference>
<dbReference type="GO" id="GO:0021766">
    <property type="term" value="P:hippocampus development"/>
    <property type="evidence" value="ECO:0007669"/>
    <property type="project" value="Ensembl"/>
</dbReference>
<sequence>MSVHTAHSRNNSDGLGVPSSPKSSSLDALSHRSSLKLKLKLEMSECENDAPLLSSAGQVRDINSTYVISACKTPGATPASPHPVGTWTLQRRVTRNKESSWLGSELGDSTEKMRETRLTLQRRTRTDSVDKWKTAGTDSVNKWKTNVGGAAESNCASQETSTNVKIVNKDKNSFVASCVPLDEDPKDIEMRADEKYKETFAALSGAGENVALKSFSQRAPVGPQSRTAVVRSGRLAAKPTPGTLGVQVSGTGNVHHRSTGKDSAKNSNTFGSLEKRTPTKCIVGHKLTPRRVPQLSSPATSILKNRVPSFQVKQRPGSSLLTTQRERSQQLTLPPEEEAASTERDPDRVENSQVTVAVRVRPFSKREKVENTSQVVFMDGEEIVVRHPDMKHVYSFVYDVLFWSFDECHPYHASQTRVYETLAAPLLARAFDGYNTCLFAYGQTGSGKSYTMMGFGEEPGIIPRFCEDLFAQVAKNQTQEVHYHLEMSFFEVYNEKIHDLLVCKGENGQRKQPLRVREHPVSGPFVEALSIWLELGNKQRATAATGMNDKSSRSHSVFTLVMTQTKTEFVDGEEHDHRITSRINLIDLAGSERSASAQTHGEQLKEGVSINRSLLTLGKVISALSEQANRRRVFIPYRESVLTWLLKESLGGNSKTAMIATVSAAASSVEETLSTLRYAKQARKIVNAAKVNEDVNAKLIRELKAEIEKLKAAQRSRQNIDPERYRLCRQEITSLRMKLHQQERDMAEMQRAWKEKFEQAEKRKLQEIKELQKAGITFQTDNHVPHLVNLSEDPQLSEMLLYGIKEGTTTVGKCHPGSRHDIQLSGVLVADDHCTVRNFDGTVSIVPVGEAKTYVNGKHILEATVLHHGDRVVLGGDHYFRFHHPVEVQKGKRPSGGDALTSEGPKDFEFAKNELLTAQRSQLEAEIKEAQLRAKQEMLHGIQIAREMAQQELSSQKAAYESRIEALEAELVREESQRKKMQEINNQKANHRIEELEKTKQRLEQEIYVNKKRLEVETLAAKQALEDHSIRHTRILEALEAEKQKIAKEVQTLQQSQSNRDKTFTIQTNWSSMKLSMMIQEANAISNKFKRYYVFGRHEASDGGSGADTCVRVRNLRLGISTSWSLEKFESKLAAMKELYESNSSNRAEDIFCDPDDEWEADITNAPVSSFSRRRSRSLVKNRRISGCLRDIQALPAQNSHSSYSGFVEKSSTMYSKCAESFLPGICREFIGASLAVLGQSYGDERTMADSLVHHFLRVYQGLLAISQAHDDQDEDSQDDLFSSDRAAQVGAVQVACAFGQLVELTTHWLSDVTPGTCTARLEEELRQEVKNLGGHLQLFLQGCCSDISSMVKDTQKKVIQMVQQAVKCVGQLAVLKGSKLHFLGNRRHDSGSGQEDFMAALWDGVGSGVRVLLDSGIEKAEELRHELLRQCARNEVTQQMSSKAMALIASLENIFAEWRTESSRTQAQEENSGSQDLKKVVDLAPQFLKLKHCLEQTIQIIISVLRGCPRDGLLLRTCADRLCSVAGDFCRGVGACAPGRCAESCRELDSVAQALLFCFESEERADAWKPWDICHQGSGEGQQHPRSGRTDCPRRKAVPTHPQRFCWQILGAWRTVLSNSPCPSSALFHAQIVRARLAG</sequence>
<reference evidence="19" key="5">
    <citation type="submission" date="2025-09" db="UniProtKB">
        <authorList>
            <consortium name="Ensembl"/>
        </authorList>
    </citation>
    <scope>IDENTIFICATION</scope>
</reference>
<evidence type="ECO:0000256" key="9">
    <source>
        <dbReference type="ARBA" id="ARBA00023054"/>
    </source>
</evidence>
<feature type="region of interest" description="Disordered" evidence="17">
    <location>
        <begin position="1579"/>
        <end position="1598"/>
    </location>
</feature>
<feature type="binding site" evidence="15">
    <location>
        <begin position="442"/>
        <end position="449"/>
    </location>
    <ligand>
        <name>ATP</name>
        <dbReference type="ChEBI" id="CHEBI:30616"/>
    </ligand>
</feature>
<dbReference type="PANTHER" id="PTHR47117:SF7">
    <property type="entry name" value="KINESIN-LIKE PROTEIN KIF14"/>
    <property type="match status" value="1"/>
</dbReference>
<dbReference type="CDD" id="cd01365">
    <property type="entry name" value="KISc_KIF1A_KIF1B"/>
    <property type="match status" value="1"/>
</dbReference>
<dbReference type="InterPro" id="IPR008984">
    <property type="entry name" value="SMAD_FHA_dom_sf"/>
</dbReference>
<feature type="domain" description="Kinesin motor" evidence="18">
    <location>
        <begin position="353"/>
        <end position="685"/>
    </location>
</feature>
<dbReference type="CDD" id="cd22707">
    <property type="entry name" value="FHA_KIF14"/>
    <property type="match status" value="1"/>
</dbReference>
<dbReference type="Ensembl" id="ENSRFET00010025390.1">
    <property type="protein sequence ID" value="ENSRFEP00010023344.1"/>
    <property type="gene ID" value="ENSRFEG00010014355.1"/>
</dbReference>
<dbReference type="Pfam" id="PF00225">
    <property type="entry name" value="Kinesin"/>
    <property type="match status" value="1"/>
</dbReference>
<dbReference type="GO" id="GO:0008284">
    <property type="term" value="P:positive regulation of cell population proliferation"/>
    <property type="evidence" value="ECO:0007669"/>
    <property type="project" value="Ensembl"/>
</dbReference>
<dbReference type="GO" id="GO:0021693">
    <property type="term" value="P:cerebellar Purkinje cell layer structural organization"/>
    <property type="evidence" value="ECO:0007669"/>
    <property type="project" value="Ensembl"/>
</dbReference>
<reference evidence="20" key="3">
    <citation type="submission" date="2018-12" db="EMBL/GenBank/DDBJ databases">
        <title>G10K-VGP greater horseshoe bat female genome, primary haplotype.</title>
        <authorList>
            <person name="Teeling E."/>
            <person name="Myers G."/>
            <person name="Vernes S."/>
            <person name="Pippel M."/>
            <person name="Winkler S."/>
            <person name="Fedrigo O."/>
            <person name="Rhie A."/>
            <person name="Koren S."/>
            <person name="Phillippy A."/>
            <person name="Lewin H."/>
            <person name="Damas J."/>
            <person name="Howe K."/>
            <person name="Mountcastle J."/>
            <person name="Jarvis E.D."/>
        </authorList>
    </citation>
    <scope>NUCLEOTIDE SEQUENCE [LARGE SCALE GENOMIC DNA]</scope>
</reference>
<feature type="region of interest" description="Disordered" evidence="17">
    <location>
        <begin position="237"/>
        <end position="277"/>
    </location>
</feature>
<reference evidence="19 20" key="1">
    <citation type="journal article" date="2015" name="Annu Rev Anim Biosci">
        <title>The Genome 10K Project: a way forward.</title>
        <authorList>
            <person name="Koepfli K.P."/>
            <person name="Paten B."/>
            <person name="O'Brien S.J."/>
            <person name="Koepfli K.P."/>
            <person name="Paten B."/>
            <person name="Antunes A."/>
            <person name="Belov K."/>
            <person name="Bustamante C."/>
            <person name="Castoe T.A."/>
            <person name="Clawson H."/>
            <person name="Crawford A.J."/>
            <person name="Diekhans M."/>
            <person name="Distel D."/>
            <person name="Durbin R."/>
            <person name="Earl D."/>
            <person name="Fujita M.K."/>
            <person name="Gamble T."/>
            <person name="Georges A."/>
            <person name="Gemmell N."/>
            <person name="Gilbert M.T."/>
            <person name="Graves J.M."/>
            <person name="Green R.E."/>
            <person name="Hickey G."/>
            <person name="Jarvis E.D."/>
            <person name="Johnson W."/>
            <person name="Komissarov A."/>
            <person name="Korf I."/>
            <person name="Kuhn R."/>
            <person name="Larkin D.M."/>
            <person name="Lewin H."/>
            <person name="Lopez J.V."/>
            <person name="Ma J."/>
            <person name="Marques-Bonet T."/>
            <person name="Miller W."/>
            <person name="Murphy R."/>
            <person name="Pevzner P."/>
            <person name="Shapiro B."/>
            <person name="Steiner C."/>
            <person name="Tamazian G."/>
            <person name="Venkatesh B."/>
            <person name="Wang J."/>
            <person name="Wayne R."/>
            <person name="Wiley E."/>
            <person name="Yang H."/>
            <person name="Zhang G."/>
            <person name="Haussler D."/>
            <person name="Ryder O."/>
            <person name="O'Brien S.J."/>
        </authorList>
    </citation>
    <scope>NUCLEOTIDE SEQUENCE</scope>
</reference>
<dbReference type="GO" id="GO:0030334">
    <property type="term" value="P:regulation of cell migration"/>
    <property type="evidence" value="ECO:0007669"/>
    <property type="project" value="Ensembl"/>
</dbReference>
<evidence type="ECO:0000256" key="14">
    <source>
        <dbReference type="ARBA" id="ARBA00073220"/>
    </source>
</evidence>
<dbReference type="InterPro" id="IPR000253">
    <property type="entry name" value="FHA_dom"/>
</dbReference>
<feature type="compositionally biased region" description="Basic and acidic residues" evidence="17">
    <location>
        <begin position="341"/>
        <end position="350"/>
    </location>
</feature>
<dbReference type="GO" id="GO:0030165">
    <property type="term" value="F:PDZ domain binding"/>
    <property type="evidence" value="ECO:0007669"/>
    <property type="project" value="Ensembl"/>
</dbReference>
<feature type="coiled-coil region" evidence="16">
    <location>
        <begin position="696"/>
        <end position="774"/>
    </location>
</feature>
<proteinExistence type="inferred from homology"/>
<dbReference type="GO" id="GO:0005874">
    <property type="term" value="C:microtubule"/>
    <property type="evidence" value="ECO:0007669"/>
    <property type="project" value="UniProtKB-KW"/>
</dbReference>
<dbReference type="GO" id="GO:0045184">
    <property type="term" value="P:establishment of protein localization"/>
    <property type="evidence" value="ECO:0007669"/>
    <property type="project" value="Ensembl"/>
</dbReference>
<dbReference type="GO" id="GO:0008574">
    <property type="term" value="F:plus-end-directed microtubule motor activity"/>
    <property type="evidence" value="ECO:0007669"/>
    <property type="project" value="Ensembl"/>
</dbReference>
<keyword evidence="8 15" id="KW-0067">ATP-binding</keyword>
<dbReference type="GO" id="GO:0032487">
    <property type="term" value="P:regulation of Rap protein signal transduction"/>
    <property type="evidence" value="ECO:0007669"/>
    <property type="project" value="Ensembl"/>
</dbReference>
<comment type="similarity">
    <text evidence="15">Belongs to the TRAFAC class myosin-kinesin ATPase superfamily. Kinesin family.</text>
</comment>
<dbReference type="GO" id="GO:0021987">
    <property type="term" value="P:cerebral cortex development"/>
    <property type="evidence" value="ECO:0007669"/>
    <property type="project" value="Ensembl"/>
</dbReference>
<dbReference type="GO" id="GO:0051233">
    <property type="term" value="C:spindle midzone"/>
    <property type="evidence" value="ECO:0007669"/>
    <property type="project" value="Ensembl"/>
</dbReference>
<dbReference type="GO" id="GO:0021685">
    <property type="term" value="P:cerebellar granular layer structural organization"/>
    <property type="evidence" value="ECO:0007669"/>
    <property type="project" value="Ensembl"/>
</dbReference>
<dbReference type="GO" id="GO:0021846">
    <property type="term" value="P:cell proliferation in forebrain"/>
    <property type="evidence" value="ECO:0007669"/>
    <property type="project" value="Ensembl"/>
</dbReference>
<keyword evidence="5" id="KW-0597">Phosphoprotein</keyword>
<evidence type="ECO:0000313" key="20">
    <source>
        <dbReference type="Proteomes" id="UP000472240"/>
    </source>
</evidence>
<dbReference type="SUPFAM" id="SSF49879">
    <property type="entry name" value="SMAD/FHA domain"/>
    <property type="match status" value="1"/>
</dbReference>
<dbReference type="InterPro" id="IPR027417">
    <property type="entry name" value="P-loop_NTPase"/>
</dbReference>
<comment type="subunit">
    <text evidence="13">Directly interacts with PRC1 within a complex also containing KIF4A, KIF20A and KIF23; targets to the central spindle. Directly interacts with CIT depending on the activation state of the kinase (stronger interaction with the kinase-dead form); targets to the midbody. Interacts with ARRB2; the interaction is detected in the nucleus upon OR1D2 stimulation. Interacts with AKT1; the interaction is detected in the plasma membrane upon INS stimulation and promotes AKT1 phosphorylation. Interacts with SVIL; at midbody during cytokinesis. Interacts with RADIL (via PDZ domain); recruits RADIL to the microtubule network restricting RADIL from interaction with activated RAP1A.</text>
</comment>
<dbReference type="GO" id="GO:0019901">
    <property type="term" value="F:protein kinase binding"/>
    <property type="evidence" value="ECO:0007669"/>
    <property type="project" value="Ensembl"/>
</dbReference>
<dbReference type="PROSITE" id="PS00411">
    <property type="entry name" value="KINESIN_MOTOR_1"/>
    <property type="match status" value="1"/>
</dbReference>
<dbReference type="GO" id="GO:0005829">
    <property type="term" value="C:cytosol"/>
    <property type="evidence" value="ECO:0007669"/>
    <property type="project" value="Ensembl"/>
</dbReference>
<dbReference type="PRINTS" id="PR00380">
    <property type="entry name" value="KINESINHEAVY"/>
</dbReference>
<name>A0A671FHV8_RHIFE</name>
<dbReference type="GO" id="GO:0051301">
    <property type="term" value="P:cell division"/>
    <property type="evidence" value="ECO:0007669"/>
    <property type="project" value="Ensembl"/>
</dbReference>
<dbReference type="GO" id="GO:0008017">
    <property type="term" value="F:microtubule binding"/>
    <property type="evidence" value="ECO:0007669"/>
    <property type="project" value="Ensembl"/>
</dbReference>
<dbReference type="GO" id="GO:0030155">
    <property type="term" value="P:regulation of cell adhesion"/>
    <property type="evidence" value="ECO:0007669"/>
    <property type="project" value="Ensembl"/>
</dbReference>
<evidence type="ECO:0000313" key="19">
    <source>
        <dbReference type="Ensembl" id="ENSRFEP00010023344.1"/>
    </source>
</evidence>
<evidence type="ECO:0000256" key="8">
    <source>
        <dbReference type="ARBA" id="ARBA00022840"/>
    </source>
</evidence>
<evidence type="ECO:0000259" key="18">
    <source>
        <dbReference type="PROSITE" id="PS50067"/>
    </source>
</evidence>
<protein>
    <recommendedName>
        <fullName evidence="14">Kinesin-like protein KIF14</fullName>
    </recommendedName>
</protein>
<evidence type="ECO:0000256" key="10">
    <source>
        <dbReference type="ARBA" id="ARBA00023175"/>
    </source>
</evidence>
<evidence type="ECO:0000256" key="11">
    <source>
        <dbReference type="ARBA" id="ARBA00023212"/>
    </source>
</evidence>
<dbReference type="GeneTree" id="ENSGT00940000156834"/>
<feature type="region of interest" description="Disordered" evidence="17">
    <location>
        <begin position="306"/>
        <end position="352"/>
    </location>
</feature>
<gene>
    <name evidence="19" type="primary">KIF14</name>
</gene>
<evidence type="ECO:0000256" key="3">
    <source>
        <dbReference type="ARBA" id="ARBA00004214"/>
    </source>
</evidence>
<dbReference type="GO" id="GO:0031146">
    <property type="term" value="P:SCF-dependent proteasomal ubiquitin-dependent protein catabolic process"/>
    <property type="evidence" value="ECO:0007669"/>
    <property type="project" value="Ensembl"/>
</dbReference>
<evidence type="ECO:0000256" key="2">
    <source>
        <dbReference type="ARBA" id="ARBA00004186"/>
    </source>
</evidence>
<evidence type="ECO:0000256" key="17">
    <source>
        <dbReference type="SAM" id="MobiDB-lite"/>
    </source>
</evidence>
<dbReference type="FunFam" id="2.60.200.20:FF:000020">
    <property type="entry name" value="Kinesin family member 14"/>
    <property type="match status" value="1"/>
</dbReference>
<keyword evidence="12" id="KW-0539">Nucleus</keyword>
<dbReference type="Gene3D" id="2.60.200.20">
    <property type="match status" value="1"/>
</dbReference>
<dbReference type="Pfam" id="PF23313">
    <property type="entry name" value="4HB_KIF14"/>
    <property type="match status" value="1"/>
</dbReference>
<dbReference type="GO" id="GO:0005524">
    <property type="term" value="F:ATP binding"/>
    <property type="evidence" value="ECO:0007669"/>
    <property type="project" value="UniProtKB-UniRule"/>
</dbReference>
<keyword evidence="10 15" id="KW-0505">Motor protein</keyword>
<dbReference type="InterPro" id="IPR056523">
    <property type="entry name" value="4HB_KIF14"/>
</dbReference>
<keyword evidence="20" id="KW-1185">Reference proteome</keyword>
<dbReference type="GO" id="GO:0031641">
    <property type="term" value="P:regulation of myelination"/>
    <property type="evidence" value="ECO:0007669"/>
    <property type="project" value="Ensembl"/>
</dbReference>
<evidence type="ECO:0000256" key="12">
    <source>
        <dbReference type="ARBA" id="ARBA00023242"/>
    </source>
</evidence>
<dbReference type="GO" id="GO:2000045">
    <property type="term" value="P:regulation of G1/S transition of mitotic cell cycle"/>
    <property type="evidence" value="ECO:0007669"/>
    <property type="project" value="Ensembl"/>
</dbReference>
<evidence type="ECO:0000256" key="4">
    <source>
        <dbReference type="ARBA" id="ARBA00022490"/>
    </source>
</evidence>
<keyword evidence="11" id="KW-0206">Cytoskeleton</keyword>
<accession>A0A671FHV8</accession>
<comment type="subcellular location">
    <subcellularLocation>
        <location evidence="2">Cytoplasm</location>
        <location evidence="2">Cytoskeleton</location>
        <location evidence="2">Spindle</location>
    </subcellularLocation>
    <subcellularLocation>
        <location evidence="3">Midbody</location>
    </subcellularLocation>
    <subcellularLocation>
        <location evidence="1">Nucleus</location>
    </subcellularLocation>
</comment>
<dbReference type="FunFam" id="3.40.850.10:FF:000042">
    <property type="entry name" value="Kinesin family member 14"/>
    <property type="match status" value="1"/>
</dbReference>
<dbReference type="Proteomes" id="UP000472240">
    <property type="component" value="Chromosome 27"/>
</dbReference>
<dbReference type="GO" id="GO:0010389">
    <property type="term" value="P:regulation of G2/M transition of mitotic cell cycle"/>
    <property type="evidence" value="ECO:0007669"/>
    <property type="project" value="Ensembl"/>
</dbReference>
<dbReference type="Pfam" id="PF16183">
    <property type="entry name" value="Kinesin_assoc"/>
    <property type="match status" value="1"/>
</dbReference>
<dbReference type="GO" id="GO:0005886">
    <property type="term" value="C:plasma membrane"/>
    <property type="evidence" value="ECO:0007669"/>
    <property type="project" value="Ensembl"/>
</dbReference>
<dbReference type="GO" id="GO:0016887">
    <property type="term" value="F:ATP hydrolysis activity"/>
    <property type="evidence" value="ECO:0007669"/>
    <property type="project" value="Ensembl"/>
</dbReference>
<dbReference type="OMA" id="VVLIKHW"/>
<dbReference type="GO" id="GO:0032467">
    <property type="term" value="P:positive regulation of cytokinesis"/>
    <property type="evidence" value="ECO:0007669"/>
    <property type="project" value="Ensembl"/>
</dbReference>
<dbReference type="GO" id="GO:1903429">
    <property type="term" value="P:regulation of cell maturation"/>
    <property type="evidence" value="ECO:0007669"/>
    <property type="project" value="Ensembl"/>
</dbReference>
<keyword evidence="6" id="KW-0493">Microtubule</keyword>
<dbReference type="GO" id="GO:0005634">
    <property type="term" value="C:nucleus"/>
    <property type="evidence" value="ECO:0007669"/>
    <property type="project" value="UniProtKB-SubCell"/>
</dbReference>
<dbReference type="Gene3D" id="3.40.850.10">
    <property type="entry name" value="Kinesin motor domain"/>
    <property type="match status" value="1"/>
</dbReference>
<dbReference type="GO" id="GO:0043524">
    <property type="term" value="P:negative regulation of neuron apoptotic process"/>
    <property type="evidence" value="ECO:0007669"/>
    <property type="project" value="Ensembl"/>
</dbReference>
<dbReference type="InterPro" id="IPR036961">
    <property type="entry name" value="Kinesin_motor_dom_sf"/>
</dbReference>
<reference evidence="19" key="4">
    <citation type="submission" date="2025-08" db="UniProtKB">
        <authorList>
            <consortium name="Ensembl"/>
        </authorList>
    </citation>
    <scope>IDENTIFICATION</scope>
</reference>
<dbReference type="InterPro" id="IPR019821">
    <property type="entry name" value="Kinesin_motor_CS"/>
</dbReference>
<dbReference type="SUPFAM" id="SSF52540">
    <property type="entry name" value="P-loop containing nucleoside triphosphate hydrolases"/>
    <property type="match status" value="1"/>
</dbReference>
<evidence type="ECO:0000256" key="5">
    <source>
        <dbReference type="ARBA" id="ARBA00022553"/>
    </source>
</evidence>
<dbReference type="PROSITE" id="PS50067">
    <property type="entry name" value="KINESIN_MOTOR_2"/>
    <property type="match status" value="1"/>
</dbReference>
<evidence type="ECO:0000256" key="1">
    <source>
        <dbReference type="ARBA" id="ARBA00004123"/>
    </source>
</evidence>
<feature type="compositionally biased region" description="Low complexity" evidence="17">
    <location>
        <begin position="18"/>
        <end position="29"/>
    </location>
</feature>
<dbReference type="PANTHER" id="PTHR47117">
    <property type="entry name" value="STAR-RELATED LIPID TRANSFER PROTEIN 9"/>
    <property type="match status" value="1"/>
</dbReference>
<evidence type="ECO:0000256" key="13">
    <source>
        <dbReference type="ARBA" id="ARBA00064520"/>
    </source>
</evidence>
<dbReference type="SMART" id="SM00240">
    <property type="entry name" value="FHA"/>
    <property type="match status" value="1"/>
</dbReference>
<keyword evidence="4" id="KW-0963">Cytoplasm</keyword>
<organism evidence="19 20">
    <name type="scientific">Rhinolophus ferrumequinum</name>
    <name type="common">Greater horseshoe bat</name>
    <dbReference type="NCBI Taxonomy" id="59479"/>
    <lineage>
        <taxon>Eukaryota</taxon>
        <taxon>Metazoa</taxon>
        <taxon>Chordata</taxon>
        <taxon>Craniata</taxon>
        <taxon>Vertebrata</taxon>
        <taxon>Euteleostomi</taxon>
        <taxon>Mammalia</taxon>
        <taxon>Eutheria</taxon>
        <taxon>Laurasiatheria</taxon>
        <taxon>Chiroptera</taxon>
        <taxon>Yinpterochiroptera</taxon>
        <taxon>Rhinolophoidea</taxon>
        <taxon>Rhinolophidae</taxon>
        <taxon>Rhinolophinae</taxon>
        <taxon>Rhinolophus</taxon>
    </lineage>
</organism>
<dbReference type="GO" id="GO:0007080">
    <property type="term" value="P:mitotic metaphase chromosome alignment"/>
    <property type="evidence" value="ECO:0007669"/>
    <property type="project" value="Ensembl"/>
</dbReference>
<dbReference type="GO" id="GO:0033624">
    <property type="term" value="P:negative regulation of integrin activation"/>
    <property type="evidence" value="ECO:0007669"/>
    <property type="project" value="Ensembl"/>
</dbReference>
<dbReference type="InParanoid" id="A0A671FHV8"/>
<feature type="region of interest" description="Disordered" evidence="17">
    <location>
        <begin position="1"/>
        <end position="29"/>
    </location>
</feature>
<dbReference type="InterPro" id="IPR032405">
    <property type="entry name" value="Kinesin_assoc"/>
</dbReference>
<dbReference type="GO" id="GO:0001558">
    <property type="term" value="P:regulation of cell growth"/>
    <property type="evidence" value="ECO:0007669"/>
    <property type="project" value="Ensembl"/>
</dbReference>
<evidence type="ECO:0000256" key="15">
    <source>
        <dbReference type="PROSITE-ProRule" id="PRU00283"/>
    </source>
</evidence>
<dbReference type="GO" id="GO:0007018">
    <property type="term" value="P:microtubule-based movement"/>
    <property type="evidence" value="ECO:0007669"/>
    <property type="project" value="InterPro"/>
</dbReference>
<reference evidence="19 20" key="2">
    <citation type="journal article" date="2018" name="Annu Rev Anim Biosci">
        <title>Bat Biology, Genomes, and the Bat1K Project: To Generate Chromosome-Level Genomes for All Living Bat Species.</title>
        <authorList>
            <person name="Teeling E.C."/>
            <person name="Vernes S.C."/>
            <person name="Davalos L.M."/>
            <person name="Ray D.A."/>
            <person name="Gilbert M.T.P."/>
            <person name="Myers E."/>
        </authorList>
    </citation>
    <scope>NUCLEOTIDE SEQUENCE</scope>
</reference>
<dbReference type="GO" id="GO:0021772">
    <property type="term" value="P:olfactory bulb development"/>
    <property type="evidence" value="ECO:0007669"/>
    <property type="project" value="Ensembl"/>
</dbReference>
<feature type="coiled-coil region" evidence="16">
    <location>
        <begin position="913"/>
        <end position="1059"/>
    </location>
</feature>
<dbReference type="SMART" id="SM00129">
    <property type="entry name" value="KISc"/>
    <property type="match status" value="1"/>
</dbReference>
<evidence type="ECO:0000256" key="7">
    <source>
        <dbReference type="ARBA" id="ARBA00022741"/>
    </source>
</evidence>
<evidence type="ECO:0000256" key="16">
    <source>
        <dbReference type="SAM" id="Coils"/>
    </source>
</evidence>
<keyword evidence="9 16" id="KW-0175">Coiled coil</keyword>
<evidence type="ECO:0000256" key="6">
    <source>
        <dbReference type="ARBA" id="ARBA00022701"/>
    </source>
</evidence>
<keyword evidence="7 15" id="KW-0547">Nucleotide-binding</keyword>
<dbReference type="GO" id="GO:0034446">
    <property type="term" value="P:substrate adhesion-dependent cell spreading"/>
    <property type="evidence" value="ECO:0007669"/>
    <property type="project" value="Ensembl"/>
</dbReference>
<dbReference type="InterPro" id="IPR001752">
    <property type="entry name" value="Kinesin_motor_dom"/>
</dbReference>